<dbReference type="InterPro" id="IPR003714">
    <property type="entry name" value="PhoH"/>
</dbReference>
<accession>A0A1J0KSH2</accession>
<keyword evidence="4" id="KW-0547">Nucleotide-binding</keyword>
<dbReference type="Proteomes" id="UP000182521">
    <property type="component" value="Chromosome"/>
</dbReference>
<keyword evidence="7" id="KW-0175">Coiled coil</keyword>
<evidence type="ECO:0000256" key="7">
    <source>
        <dbReference type="SAM" id="Coils"/>
    </source>
</evidence>
<dbReference type="PANTHER" id="PTHR30473:SF1">
    <property type="entry name" value="PHOH-LIKE PROTEIN"/>
    <property type="match status" value="1"/>
</dbReference>
<evidence type="ECO:0000256" key="6">
    <source>
        <dbReference type="ARBA" id="ARBA00039970"/>
    </source>
</evidence>
<dbReference type="Pfam" id="PF02562">
    <property type="entry name" value="PhoH"/>
    <property type="match status" value="1"/>
</dbReference>
<evidence type="ECO:0000259" key="8">
    <source>
        <dbReference type="Pfam" id="PF02562"/>
    </source>
</evidence>
<feature type="domain" description="PhoH-like protein" evidence="8">
    <location>
        <begin position="115"/>
        <end position="318"/>
    </location>
</feature>
<keyword evidence="10" id="KW-1185">Reference proteome</keyword>
<dbReference type="Gene3D" id="3.40.50.300">
    <property type="entry name" value="P-loop containing nucleotide triphosphate hydrolases"/>
    <property type="match status" value="1"/>
</dbReference>
<dbReference type="STRING" id="1542390.KX01_1063"/>
<evidence type="ECO:0000256" key="5">
    <source>
        <dbReference type="ARBA" id="ARBA00022840"/>
    </source>
</evidence>
<name>A0A1J0KSH2_9GAMM</name>
<dbReference type="FunFam" id="3.40.50.300:FF:000013">
    <property type="entry name" value="PhoH family ATPase"/>
    <property type="match status" value="1"/>
</dbReference>
<evidence type="ECO:0000256" key="1">
    <source>
        <dbReference type="ARBA" id="ARBA00004496"/>
    </source>
</evidence>
<evidence type="ECO:0000313" key="9">
    <source>
        <dbReference type="EMBL" id="APC96635.1"/>
    </source>
</evidence>
<comment type="subcellular location">
    <subcellularLocation>
        <location evidence="1">Cytoplasm</location>
    </subcellularLocation>
</comment>
<dbReference type="InterPro" id="IPR051451">
    <property type="entry name" value="PhoH2-like"/>
</dbReference>
<proteinExistence type="inferred from homology"/>
<evidence type="ECO:0000256" key="4">
    <source>
        <dbReference type="ARBA" id="ARBA00022741"/>
    </source>
</evidence>
<dbReference type="EMBL" id="CP009654">
    <property type="protein sequence ID" value="APC96635.1"/>
    <property type="molecule type" value="Genomic_DNA"/>
</dbReference>
<dbReference type="GO" id="GO:0005524">
    <property type="term" value="F:ATP binding"/>
    <property type="evidence" value="ECO:0007669"/>
    <property type="project" value="UniProtKB-KW"/>
</dbReference>
<comment type="similarity">
    <text evidence="2">Belongs to the PhoH family.</text>
</comment>
<keyword evidence="3" id="KW-0963">Cytoplasm</keyword>
<gene>
    <name evidence="9" type="ORF">KX01_1063</name>
</gene>
<dbReference type="SUPFAM" id="SSF52540">
    <property type="entry name" value="P-loop containing nucleoside triphosphate hydrolases"/>
    <property type="match status" value="1"/>
</dbReference>
<sequence>MNKTQFTLEPYSYDAMMVLCGNLDENIRAIESYFHVEIKHRADEFEISSESSVNNTQAKRFIKSCYAEILAGNSDFDLAQITTILNATAKEETEKKKHAQEAITEYEIQLRSKQLKARTKNQAIYLSNIENNYVTFGVGPAGTGKTYLAIACAVAAYEKGTVRRIVLVRPAVEAGEKLGFLPGDLTQKVDPYLRPMYDALFDFMGVEKVTKLIEKQAIEIAPLAYMRGRTINDAFIVLDESQNTTKEQMKMFLTRIGFNTTAVITGDITQVDLPKNITSGLRNAIDILHNVDGIAITYLKPVDIVRHQIVQRIVKAYDKYEDKIEKQKHHE</sequence>
<organism evidence="9 10">
    <name type="scientific">Francisella frigiditurris</name>
    <dbReference type="NCBI Taxonomy" id="1542390"/>
    <lineage>
        <taxon>Bacteria</taxon>
        <taxon>Pseudomonadati</taxon>
        <taxon>Pseudomonadota</taxon>
        <taxon>Gammaproteobacteria</taxon>
        <taxon>Thiotrichales</taxon>
        <taxon>Francisellaceae</taxon>
        <taxon>Francisella</taxon>
    </lineage>
</organism>
<dbReference type="AlphaFoldDB" id="A0A1J0KSH2"/>
<evidence type="ECO:0000256" key="3">
    <source>
        <dbReference type="ARBA" id="ARBA00022490"/>
    </source>
</evidence>
<dbReference type="KEGG" id="frc:KX01_1063"/>
<protein>
    <recommendedName>
        <fullName evidence="6">PhoH-like protein</fullName>
    </recommendedName>
</protein>
<dbReference type="OrthoDB" id="9805148at2"/>
<dbReference type="PANTHER" id="PTHR30473">
    <property type="entry name" value="PROTEIN PHOH"/>
    <property type="match status" value="1"/>
</dbReference>
<dbReference type="InterPro" id="IPR027417">
    <property type="entry name" value="P-loop_NTPase"/>
</dbReference>
<dbReference type="RefSeq" id="WP_071663988.1">
    <property type="nucleotide sequence ID" value="NZ_CP009654.1"/>
</dbReference>
<evidence type="ECO:0000256" key="2">
    <source>
        <dbReference type="ARBA" id="ARBA00010393"/>
    </source>
</evidence>
<dbReference type="GO" id="GO:0005829">
    <property type="term" value="C:cytosol"/>
    <property type="evidence" value="ECO:0007669"/>
    <property type="project" value="TreeGrafter"/>
</dbReference>
<evidence type="ECO:0000313" key="10">
    <source>
        <dbReference type="Proteomes" id="UP000182521"/>
    </source>
</evidence>
<reference evidence="10" key="1">
    <citation type="submission" date="2014-10" db="EMBL/GenBank/DDBJ databases">
        <authorList>
            <person name="Kuske C.R."/>
            <person name="Challacombe J.F."/>
            <person name="Daligault H.E."/>
            <person name="Davenport K.W."/>
            <person name="Johnson S.L."/>
            <person name="Siddaramappa S."/>
            <person name="Petersen J.M."/>
        </authorList>
    </citation>
    <scope>NUCLEOTIDE SEQUENCE [LARGE SCALE GENOMIC DNA]</scope>
    <source>
        <strain evidence="10">CA97-1460</strain>
    </source>
</reference>
<keyword evidence="5" id="KW-0067">ATP-binding</keyword>
<feature type="coiled-coil region" evidence="7">
    <location>
        <begin position="89"/>
        <end position="116"/>
    </location>
</feature>